<dbReference type="Proteomes" id="UP000234349">
    <property type="component" value="Unassembled WGS sequence"/>
</dbReference>
<sequence length="422" mass="48636">MPNQNSLADESDTQRIPNSITTISPTIHEIEQGMGRTVRSKSDYSLIFLLGDKLQDFISRHSNMFTPETQAQWKFFKQIAKDIKHNYSSIEESNKQLNNLIEKVLVQDDSWIQLYKSKVQKIYKEVLSQKQDQDYTFEQAEQAAWQYALNKNYQEAARVINQTVTSDSGSNNGIKYELMATYYDKFDQQRAFDLQKKAHNEQSFLFKSPNSSYSKRTKKVGSEGISFCEYIKKYGFEDSNDLATHIRAINDDLLYTNYADETNFRASIQKLGELLGFDSSQPEAETAIKEGGPDNLWLDQSTQIVIEDKNRRTSDEIFKGDVEQITTSSNWFAEKYQSQTFYSVIFHPSVIFASDAHTNFKVHVVSESKLQLLKEAIYKLAVGICQESLNYWSAENLQNLFCDTKLLKHSFISTYTVPAKKN</sequence>
<feature type="region of interest" description="Disordered" evidence="1">
    <location>
        <begin position="1"/>
        <end position="21"/>
    </location>
</feature>
<evidence type="ECO:0000313" key="2">
    <source>
        <dbReference type="EMBL" id="PKX79775.1"/>
    </source>
</evidence>
<protein>
    <submittedName>
        <fullName evidence="2">Uncharacterized protein</fullName>
    </submittedName>
</protein>
<dbReference type="EMBL" id="MKGH01000004">
    <property type="protein sequence ID" value="PKX79775.1"/>
    <property type="molecule type" value="Genomic_DNA"/>
</dbReference>
<dbReference type="RefSeq" id="WP_076981476.1">
    <property type="nucleotide sequence ID" value="NZ_JAHIAI010000024.1"/>
</dbReference>
<reference evidence="2 3" key="1">
    <citation type="submission" date="2016-09" db="EMBL/GenBank/DDBJ databases">
        <authorList>
            <person name="Inglin R.C."/>
        </authorList>
    </citation>
    <scope>NUCLEOTIDE SEQUENCE [LARGE SCALE GENOMIC DNA]</scope>
    <source>
        <strain evidence="2 3">RI-517</strain>
    </source>
</reference>
<name>A0AAX0VCP5_LATSK</name>
<organism evidence="2 3">
    <name type="scientific">Latilactobacillus sakei</name>
    <name type="common">Lactobacillus sakei</name>
    <dbReference type="NCBI Taxonomy" id="1599"/>
    <lineage>
        <taxon>Bacteria</taxon>
        <taxon>Bacillati</taxon>
        <taxon>Bacillota</taxon>
        <taxon>Bacilli</taxon>
        <taxon>Lactobacillales</taxon>
        <taxon>Lactobacillaceae</taxon>
        <taxon>Latilactobacillus</taxon>
    </lineage>
</organism>
<evidence type="ECO:0000256" key="1">
    <source>
        <dbReference type="SAM" id="MobiDB-lite"/>
    </source>
</evidence>
<comment type="caution">
    <text evidence="2">The sequence shown here is derived from an EMBL/GenBank/DDBJ whole genome shotgun (WGS) entry which is preliminary data.</text>
</comment>
<evidence type="ECO:0000313" key="3">
    <source>
        <dbReference type="Proteomes" id="UP000234349"/>
    </source>
</evidence>
<gene>
    <name evidence="2" type="ORF">CUR37_01200</name>
</gene>
<dbReference type="AlphaFoldDB" id="A0AAX0VCP5"/>
<accession>A0AAX0VCP5</accession>
<proteinExistence type="predicted"/>